<reference evidence="4 8" key="3">
    <citation type="journal article" date="2020" name="Microbiol. Resour. Announc.">
        <title>Complete genome sequence of Pseudomonas otitidis strain MrB4, isolated from Lake Biwa in Japan.</title>
        <authorList>
            <person name="Miyazaki K."/>
            <person name="Hase E."/>
            <person name="Maruya T."/>
        </authorList>
    </citation>
    <scope>NUCLEOTIDE SEQUENCE [LARGE SCALE GENOMIC DNA]</scope>
    <source>
        <strain evidence="4 8">MrB4</strain>
    </source>
</reference>
<dbReference type="EMBL" id="AP022213">
    <property type="protein sequence ID" value="BBT18902.1"/>
    <property type="molecule type" value="Genomic_DNA"/>
</dbReference>
<dbReference type="KEGG" id="poj:PtoMrB4_48870"/>
<evidence type="ECO:0000313" key="10">
    <source>
        <dbReference type="Proteomes" id="UP001273935"/>
    </source>
</evidence>
<feature type="region of interest" description="Disordered" evidence="1">
    <location>
        <begin position="57"/>
        <end position="93"/>
    </location>
</feature>
<dbReference type="GeneID" id="57400114"/>
<dbReference type="EMBL" id="AP022642">
    <property type="protein sequence ID" value="BCA30910.1"/>
    <property type="molecule type" value="Genomic_DNA"/>
</dbReference>
<evidence type="ECO:0000313" key="7">
    <source>
        <dbReference type="Proteomes" id="UP000461288"/>
    </source>
</evidence>
<keyword evidence="10" id="KW-1185">Reference proteome</keyword>
<proteinExistence type="predicted"/>
<sequence length="93" mass="9738">MKRTALLLGATLLASPLAFADDLCTLNLQKISDQLATATTLGDPLKQEVQDLRAKAEQAKTHGDTEGCISASNMALQRLQRPNTDGGSAGASQ</sequence>
<organism evidence="6 7">
    <name type="scientific">Metapseudomonas otitidis</name>
    <dbReference type="NCBI Taxonomy" id="319939"/>
    <lineage>
        <taxon>Bacteria</taxon>
        <taxon>Pseudomonadati</taxon>
        <taxon>Pseudomonadota</taxon>
        <taxon>Gammaproteobacteria</taxon>
        <taxon>Pseudomonadales</taxon>
        <taxon>Pseudomonadaceae</taxon>
        <taxon>Metapseudomonas</taxon>
    </lineage>
</organism>
<evidence type="ECO:0000313" key="4">
    <source>
        <dbReference type="EMBL" id="BCA30910.1"/>
    </source>
</evidence>
<reference evidence="3 9" key="1">
    <citation type="submission" date="2019-12" db="EMBL/GenBank/DDBJ databases">
        <title>complete genome sequences of Pseudomonas otitidis str. WP8-S17-CRE-03 isolated from wastewater treatment plant effluent.</title>
        <authorList>
            <person name="Sekizuka T."/>
            <person name="Itokawa K."/>
            <person name="Yatsu K."/>
            <person name="Inamine Y."/>
            <person name="Kuroda M."/>
        </authorList>
    </citation>
    <scope>NUCLEOTIDE SEQUENCE [LARGE SCALE GENOMIC DNA]</scope>
    <source>
        <strain evidence="3 9">WP8-S17-CRE-03</strain>
    </source>
</reference>
<dbReference type="AlphaFoldDB" id="A0A1I0UC75"/>
<protein>
    <recommendedName>
        <fullName evidence="11">Secreted protein</fullName>
    </recommendedName>
</protein>
<evidence type="ECO:0000313" key="9">
    <source>
        <dbReference type="Proteomes" id="UP000515591"/>
    </source>
</evidence>
<reference evidence="5 10" key="4">
    <citation type="submission" date="2023-10" db="EMBL/GenBank/DDBJ databases">
        <title>Pseudomonas otitidis isolated from a paediatric patient with cystic fibrosis in Chile.</title>
        <authorList>
            <person name="Amsteins-Romero L."/>
            <person name="Opazo-Capurro A."/>
            <person name="Matus-Kohler M."/>
            <person name="Gonzalez-Rocha G."/>
        </authorList>
    </citation>
    <scope>NUCLEOTIDE SEQUENCE [LARGE SCALE GENOMIC DNA]</scope>
    <source>
        <strain evidence="5 10">P-714</strain>
    </source>
</reference>
<evidence type="ECO:0000313" key="5">
    <source>
        <dbReference type="EMBL" id="MDV3442355.1"/>
    </source>
</evidence>
<name>A0A1I0UC75_9GAMM</name>
<evidence type="ECO:0000256" key="1">
    <source>
        <dbReference type="SAM" id="MobiDB-lite"/>
    </source>
</evidence>
<feature type="signal peptide" evidence="2">
    <location>
        <begin position="1"/>
        <end position="20"/>
    </location>
</feature>
<dbReference type="EMBL" id="JAWJUL010000113">
    <property type="protein sequence ID" value="MDV3442355.1"/>
    <property type="molecule type" value="Genomic_DNA"/>
</dbReference>
<dbReference type="STRING" id="319939.SAMN05216263_10945"/>
<gene>
    <name evidence="6" type="ORF">GO594_10755</name>
    <name evidence="4" type="ORF">PtoMrB4_48870</name>
    <name evidence="5" type="ORF">R0G64_23380</name>
    <name evidence="3" type="ORF">WP8S17C03_49510</name>
</gene>
<reference evidence="6 7" key="2">
    <citation type="submission" date="2019-12" db="EMBL/GenBank/DDBJ databases">
        <title>Draft genome sequence of Pseudomonas otitidis recovered from a chicken carcass.</title>
        <authorList>
            <person name="Vieira T.R."/>
            <person name="Oliviera E.F.C."/>
            <person name="Silva N.M.V."/>
            <person name="Sambrano G.E."/>
            <person name="Cibulski S.P."/>
            <person name="Cardoso M.R.I."/>
        </authorList>
    </citation>
    <scope>NUCLEOTIDE SEQUENCE [LARGE SCALE GENOMIC DNA]</scope>
    <source>
        <strain evidence="6 7">25_K</strain>
    </source>
</reference>
<feature type="chain" id="PRO_5044559334" description="Secreted protein" evidence="2">
    <location>
        <begin position="21"/>
        <end position="93"/>
    </location>
</feature>
<dbReference type="EMBL" id="WTFN01000021">
    <property type="protein sequence ID" value="MWK56456.1"/>
    <property type="molecule type" value="Genomic_DNA"/>
</dbReference>
<dbReference type="Proteomes" id="UP000461288">
    <property type="component" value="Unassembled WGS sequence"/>
</dbReference>
<keyword evidence="2" id="KW-0732">Signal</keyword>
<evidence type="ECO:0000256" key="2">
    <source>
        <dbReference type="SAM" id="SignalP"/>
    </source>
</evidence>
<evidence type="ECO:0000313" key="6">
    <source>
        <dbReference type="EMBL" id="MWK56456.1"/>
    </source>
</evidence>
<dbReference type="RefSeq" id="WP_044413662.1">
    <property type="nucleotide sequence ID" value="NZ_AP022213.1"/>
</dbReference>
<dbReference type="Proteomes" id="UP000501237">
    <property type="component" value="Chromosome"/>
</dbReference>
<dbReference type="Proteomes" id="UP000515591">
    <property type="component" value="Chromosome"/>
</dbReference>
<evidence type="ECO:0000313" key="3">
    <source>
        <dbReference type="EMBL" id="BBT18902.1"/>
    </source>
</evidence>
<dbReference type="Proteomes" id="UP001273935">
    <property type="component" value="Unassembled WGS sequence"/>
</dbReference>
<feature type="compositionally biased region" description="Polar residues" evidence="1">
    <location>
        <begin position="70"/>
        <end position="93"/>
    </location>
</feature>
<evidence type="ECO:0000313" key="8">
    <source>
        <dbReference type="Proteomes" id="UP000501237"/>
    </source>
</evidence>
<evidence type="ECO:0008006" key="11">
    <source>
        <dbReference type="Google" id="ProtNLM"/>
    </source>
</evidence>
<accession>A0A1I0UC75</accession>